<evidence type="ECO:0000256" key="1">
    <source>
        <dbReference type="ARBA" id="ARBA00022723"/>
    </source>
</evidence>
<gene>
    <name evidence="7" type="ORF">FOL47_002351</name>
</gene>
<dbReference type="GO" id="GO:0008270">
    <property type="term" value="F:zinc ion binding"/>
    <property type="evidence" value="ECO:0007669"/>
    <property type="project" value="UniProtKB-KW"/>
</dbReference>
<keyword evidence="3 4" id="KW-0862">Zinc</keyword>
<dbReference type="Gene3D" id="3.30.70.270">
    <property type="match status" value="1"/>
</dbReference>
<feature type="zinc finger region" description="C3H1-type" evidence="4">
    <location>
        <begin position="25"/>
        <end position="52"/>
    </location>
</feature>
<evidence type="ECO:0000313" key="8">
    <source>
        <dbReference type="Proteomes" id="UP000591131"/>
    </source>
</evidence>
<feature type="zinc finger region" description="C3H1-type" evidence="4">
    <location>
        <begin position="1"/>
        <end position="24"/>
    </location>
</feature>
<evidence type="ECO:0000256" key="4">
    <source>
        <dbReference type="PROSITE-ProRule" id="PRU00723"/>
    </source>
</evidence>
<sequence>DPKEVCRNHLKGRCFRGERCRFRHIDKEACRFWAERGRCDFGESCRFKHSSESSSRTPPSGDRPSAPSGGRRPEQLHAVVEDEAAGGEDEEVQRIWAVSEHKELTDAATPKQSGPILRLRFPDGAPALPALLDSGAVRNYVTAEEAKIRGWTIEPVTAYARLANNQKIHLTGRASARVIVDGEEKDVVFYIIPRESGHALAPPCILGVRSMCDLGVSLQFACKDGDRYVVVKQSSYATPCPEGILSKHLAPQTSPCDPQLGGQEIMVLGETLSIVASKADDEEALYCLGERSVEADGVQSEESPLEVTANLSEGRKTLGFEWQPVRAAPDYSVRLRQLDSSEVRDCEGQTHAVEATWDMSVHRHSHGCQGTTKRVFDYSTGLYNRLGADQQAAFDAEIDKFTSRGWWEPGQEEAQDPAGAMIPEAIAFPVVQGKKTRPCVDMRRANSGFPASSYSGQSCSVILAQLRVAIAQASMKARASNAGSRLAMVVMDAETAFYRVRLSGITAQVRCLGHRYKVGRLLFGHRAGPAILEEAMSRLISAAVRKVRQDGMGPSDVPLCYWAYVDDLTLLGEISAVKRLYSAIVSVGASWGFTFSENKTHTITFTVDGHCNEFKDFRHLGVQFACVPCEGGQTIRLRCVPPSFSAQTVVEGAMVSKREAFRWAGAGYDVLGLHPEGSLAADLIRRVAGKWPTSSWDEKTAASADDAKTITIGCAVLAKRTAH</sequence>
<reference evidence="7 8" key="1">
    <citation type="submission" date="2020-04" db="EMBL/GenBank/DDBJ databases">
        <title>Perkinsus chesapeaki whole genome sequence.</title>
        <authorList>
            <person name="Bogema D.R."/>
        </authorList>
    </citation>
    <scope>NUCLEOTIDE SEQUENCE [LARGE SCALE GENOMIC DNA]</scope>
    <source>
        <strain evidence="7">ATCC PRA-425</strain>
    </source>
</reference>
<dbReference type="InterPro" id="IPR000571">
    <property type="entry name" value="Znf_CCCH"/>
</dbReference>
<feature type="non-terminal residue" evidence="7">
    <location>
        <position position="1"/>
    </location>
</feature>
<comment type="caution">
    <text evidence="7">The sequence shown here is derived from an EMBL/GenBank/DDBJ whole genome shotgun (WGS) entry which is preliminary data.</text>
</comment>
<dbReference type="AlphaFoldDB" id="A0A7J6KRH8"/>
<dbReference type="SMART" id="SM00356">
    <property type="entry name" value="ZnF_C3H1"/>
    <property type="match status" value="2"/>
</dbReference>
<dbReference type="SUPFAM" id="SSF90229">
    <property type="entry name" value="CCCH zinc finger"/>
    <property type="match status" value="1"/>
</dbReference>
<evidence type="ECO:0000256" key="3">
    <source>
        <dbReference type="ARBA" id="ARBA00022833"/>
    </source>
</evidence>
<keyword evidence="2 4" id="KW-0863">Zinc-finger</keyword>
<protein>
    <recommendedName>
        <fullName evidence="6">C3H1-type domain-containing protein</fullName>
    </recommendedName>
</protein>
<evidence type="ECO:0000256" key="2">
    <source>
        <dbReference type="ARBA" id="ARBA00022771"/>
    </source>
</evidence>
<organism evidence="7 8">
    <name type="scientific">Perkinsus chesapeaki</name>
    <name type="common">Clam parasite</name>
    <name type="synonym">Perkinsus andrewsi</name>
    <dbReference type="NCBI Taxonomy" id="330153"/>
    <lineage>
        <taxon>Eukaryota</taxon>
        <taxon>Sar</taxon>
        <taxon>Alveolata</taxon>
        <taxon>Perkinsozoa</taxon>
        <taxon>Perkinsea</taxon>
        <taxon>Perkinsida</taxon>
        <taxon>Perkinsidae</taxon>
        <taxon>Perkinsus</taxon>
    </lineage>
</organism>
<proteinExistence type="predicted"/>
<keyword evidence="1 4" id="KW-0479">Metal-binding</keyword>
<feature type="non-terminal residue" evidence="7">
    <location>
        <position position="723"/>
    </location>
</feature>
<feature type="region of interest" description="Disordered" evidence="5">
    <location>
        <begin position="48"/>
        <end position="74"/>
    </location>
</feature>
<evidence type="ECO:0000313" key="7">
    <source>
        <dbReference type="EMBL" id="KAF4649179.1"/>
    </source>
</evidence>
<keyword evidence="8" id="KW-1185">Reference proteome</keyword>
<dbReference type="InterPro" id="IPR036855">
    <property type="entry name" value="Znf_CCCH_sf"/>
</dbReference>
<name>A0A7J6KRH8_PERCH</name>
<dbReference type="OrthoDB" id="484875at2759"/>
<dbReference type="EMBL" id="JAAPAO010001636">
    <property type="protein sequence ID" value="KAF4649179.1"/>
    <property type="molecule type" value="Genomic_DNA"/>
</dbReference>
<accession>A0A7J6KRH8</accession>
<dbReference type="Pfam" id="PF00642">
    <property type="entry name" value="zf-CCCH"/>
    <property type="match status" value="1"/>
</dbReference>
<evidence type="ECO:0000259" key="6">
    <source>
        <dbReference type="PROSITE" id="PS50103"/>
    </source>
</evidence>
<dbReference type="Gene3D" id="4.10.1000.10">
    <property type="entry name" value="Zinc finger, CCCH-type"/>
    <property type="match status" value="1"/>
</dbReference>
<dbReference type="Gene3D" id="3.10.10.10">
    <property type="entry name" value="HIV Type 1 Reverse Transcriptase, subunit A, domain 1"/>
    <property type="match status" value="1"/>
</dbReference>
<feature type="domain" description="C3H1-type" evidence="6">
    <location>
        <begin position="25"/>
        <end position="52"/>
    </location>
</feature>
<evidence type="ECO:0000256" key="5">
    <source>
        <dbReference type="SAM" id="MobiDB-lite"/>
    </source>
</evidence>
<dbReference type="PROSITE" id="PS50103">
    <property type="entry name" value="ZF_C3H1"/>
    <property type="match status" value="2"/>
</dbReference>
<feature type="domain" description="C3H1-type" evidence="6">
    <location>
        <begin position="1"/>
        <end position="24"/>
    </location>
</feature>
<dbReference type="Proteomes" id="UP000591131">
    <property type="component" value="Unassembled WGS sequence"/>
</dbReference>
<dbReference type="InterPro" id="IPR043128">
    <property type="entry name" value="Rev_trsase/Diguanyl_cyclase"/>
</dbReference>